<accession>A0A3A3EPH7</accession>
<evidence type="ECO:0000313" key="2">
    <source>
        <dbReference type="Proteomes" id="UP000265938"/>
    </source>
</evidence>
<gene>
    <name evidence="1" type="ORF">D4741_06150</name>
</gene>
<comment type="caution">
    <text evidence="1">The sequence shown here is derived from an EMBL/GenBank/DDBJ whole genome shotgun (WGS) entry which is preliminary data.</text>
</comment>
<dbReference type="Gene3D" id="3.30.110.70">
    <property type="entry name" value="Hypothetical protein apc22750. Chain B"/>
    <property type="match status" value="1"/>
</dbReference>
<dbReference type="PROSITE" id="PS51257">
    <property type="entry name" value="PROKAR_LIPOPROTEIN"/>
    <property type="match status" value="1"/>
</dbReference>
<dbReference type="Proteomes" id="UP000265938">
    <property type="component" value="Unassembled WGS sequence"/>
</dbReference>
<dbReference type="EMBL" id="QYSE01000001">
    <property type="protein sequence ID" value="RJF37643.1"/>
    <property type="molecule type" value="Genomic_DNA"/>
</dbReference>
<dbReference type="RefSeq" id="WP_119852355.1">
    <property type="nucleotide sequence ID" value="NZ_QYSE01000001.1"/>
</dbReference>
<proteinExistence type="predicted"/>
<evidence type="ECO:0008006" key="3">
    <source>
        <dbReference type="Google" id="ProtNLM"/>
    </source>
</evidence>
<protein>
    <recommendedName>
        <fullName evidence="3">Lipoprotein</fullName>
    </recommendedName>
</protein>
<name>A0A3A3EPH7_9GAMM</name>
<evidence type="ECO:0000313" key="1">
    <source>
        <dbReference type="EMBL" id="RJF37643.1"/>
    </source>
</evidence>
<sequence length="129" mass="14393">MTRLLILLITFATLSACGNIGIRLNSPYNLFAYEFEKQRLQEFISEQQAIESGAYYLGEVEGLSCLSVRSVQSGGYNPTEVNSIAIEQLKLEVVNRGGNGYWVESCKDFTSDYQNCDVATECKGKAYSY</sequence>
<organism evidence="1 2">
    <name type="scientific">Pseudoalteromonas gelatinilytica</name>
    <dbReference type="NCBI Taxonomy" id="1703256"/>
    <lineage>
        <taxon>Bacteria</taxon>
        <taxon>Pseudomonadati</taxon>
        <taxon>Pseudomonadota</taxon>
        <taxon>Gammaproteobacteria</taxon>
        <taxon>Alteromonadales</taxon>
        <taxon>Pseudoalteromonadaceae</taxon>
        <taxon>Pseudoalteromonas</taxon>
    </lineage>
</organism>
<reference evidence="1 2" key="1">
    <citation type="submission" date="2018-09" db="EMBL/GenBank/DDBJ databases">
        <title>Identification of marine bacteria producing industrial enzymes.</title>
        <authorList>
            <person name="Cheng T.H."/>
            <person name="Saidin J."/>
            <person name="Muhd D.D."/>
            <person name="Isa M.N.M."/>
            <person name="Bakar M.F.A."/>
            <person name="Ismail N."/>
        </authorList>
    </citation>
    <scope>NUCLEOTIDE SEQUENCE [LARGE SCALE GENOMIC DNA]</scope>
    <source>
        <strain evidence="1 2">MNAD 1.6</strain>
    </source>
</reference>
<dbReference type="AlphaFoldDB" id="A0A3A3EPH7"/>